<comment type="caution">
    <text evidence="3">The sequence shown here is derived from an EMBL/GenBank/DDBJ whole genome shotgun (WGS) entry which is preliminary data.</text>
</comment>
<sequence length="317" mass="36178">MGKKKNKNRGITSPEVETGPTTEVLNQEEEEVSLDNVKSPEPIEDSKEVIVEATKIEEEVPALDTTNIPDEVVVASNDFTSVTSPQTDPSSILLAKLQDLHDEDIRKAQEREAQLEELVHTLERQLNEQAQQTKRSNEIHLANLKEVETNNKLNIENLTRELDLLTSKNQKVTNQLAIETESKKLLQEELKSSQEKNLSEVQALRAQVTESHNESTRLKQTLLDVETRSQEALTKVMTERDDLIRKFYHHAFLAVKLNMELDKSSPSVNFDINDMLEQAITENVQEGDLNEWIGRKLNFRVTPMQQQIYVNNTETVV</sequence>
<keyword evidence="1" id="KW-0175">Coiled coil</keyword>
<dbReference type="EMBL" id="JAOPGA020001025">
    <property type="protein sequence ID" value="KAL0484150.1"/>
    <property type="molecule type" value="Genomic_DNA"/>
</dbReference>
<evidence type="ECO:0000313" key="4">
    <source>
        <dbReference type="Proteomes" id="UP001431209"/>
    </source>
</evidence>
<evidence type="ECO:0000256" key="1">
    <source>
        <dbReference type="SAM" id="Coils"/>
    </source>
</evidence>
<evidence type="ECO:0000313" key="3">
    <source>
        <dbReference type="EMBL" id="KAL0484150.1"/>
    </source>
</evidence>
<dbReference type="Proteomes" id="UP001431209">
    <property type="component" value="Unassembled WGS sequence"/>
</dbReference>
<accession>A0AAW2Z474</accession>
<name>A0AAW2Z474_9EUKA</name>
<proteinExistence type="predicted"/>
<reference evidence="3 4" key="1">
    <citation type="submission" date="2024-03" db="EMBL/GenBank/DDBJ databases">
        <title>The Acrasis kona genome and developmental transcriptomes reveal deep origins of eukaryotic multicellular pathways.</title>
        <authorList>
            <person name="Sheikh S."/>
            <person name="Fu C.-J."/>
            <person name="Brown M.W."/>
            <person name="Baldauf S.L."/>
        </authorList>
    </citation>
    <scope>NUCLEOTIDE SEQUENCE [LARGE SCALE GENOMIC DNA]</scope>
    <source>
        <strain evidence="3 4">ATCC MYA-3509</strain>
    </source>
</reference>
<dbReference type="AlphaFoldDB" id="A0AAW2Z474"/>
<evidence type="ECO:0000256" key="2">
    <source>
        <dbReference type="SAM" id="MobiDB-lite"/>
    </source>
</evidence>
<feature type="region of interest" description="Disordered" evidence="2">
    <location>
        <begin position="1"/>
        <end position="45"/>
    </location>
</feature>
<keyword evidence="4" id="KW-1185">Reference proteome</keyword>
<protein>
    <submittedName>
        <fullName evidence="3">Uncharacterized protein</fullName>
    </submittedName>
</protein>
<gene>
    <name evidence="3" type="ORF">AKO1_004793</name>
</gene>
<feature type="coiled-coil region" evidence="1">
    <location>
        <begin position="105"/>
        <end position="196"/>
    </location>
</feature>
<organism evidence="3 4">
    <name type="scientific">Acrasis kona</name>
    <dbReference type="NCBI Taxonomy" id="1008807"/>
    <lineage>
        <taxon>Eukaryota</taxon>
        <taxon>Discoba</taxon>
        <taxon>Heterolobosea</taxon>
        <taxon>Tetramitia</taxon>
        <taxon>Eutetramitia</taxon>
        <taxon>Acrasidae</taxon>
        <taxon>Acrasis</taxon>
    </lineage>
</organism>